<evidence type="ECO:0000256" key="1">
    <source>
        <dbReference type="SAM" id="MobiDB-lite"/>
    </source>
</evidence>
<evidence type="ECO:0000313" key="2">
    <source>
        <dbReference type="EMBL" id="SNZ08292.1"/>
    </source>
</evidence>
<protein>
    <submittedName>
        <fullName evidence="2">Uncharacterized protein</fullName>
    </submittedName>
</protein>
<feature type="region of interest" description="Disordered" evidence="1">
    <location>
        <begin position="133"/>
        <end position="161"/>
    </location>
</feature>
<reference evidence="3" key="1">
    <citation type="submission" date="2017-09" db="EMBL/GenBank/DDBJ databases">
        <authorList>
            <person name="Varghese N."/>
            <person name="Submissions S."/>
        </authorList>
    </citation>
    <scope>NUCLEOTIDE SEQUENCE [LARGE SCALE GENOMIC DNA]</scope>
    <source>
        <strain evidence="3">DSM 15103</strain>
    </source>
</reference>
<sequence>MENRVVKLIDEDGNEVVLPVDNTGLEIYKNIKYEDNTGEGNSSLTRIYEGYEPAYIDITFSLSDEENVSAFEKVKQIEKAFKRLKNGRPVIWTIIDKHCKARGIKKVQFYNFRSMEVETGVEATVQLQEVELPEEKKEKKTSTGTDNTSKKATNKTKTCTAQSTDEYCRKLLVKYEKEKIEGKTALAFEDWAKQKPLPPSADTDTTTV</sequence>
<feature type="compositionally biased region" description="Low complexity" evidence="1">
    <location>
        <begin position="145"/>
        <end position="161"/>
    </location>
</feature>
<dbReference type="OrthoDB" id="9824114at2"/>
<gene>
    <name evidence="2" type="ORF">SAMN06265182_1255</name>
</gene>
<organism evidence="2 3">
    <name type="scientific">Persephonella hydrogeniphila</name>
    <dbReference type="NCBI Taxonomy" id="198703"/>
    <lineage>
        <taxon>Bacteria</taxon>
        <taxon>Pseudomonadati</taxon>
        <taxon>Aquificota</taxon>
        <taxon>Aquificia</taxon>
        <taxon>Aquificales</taxon>
        <taxon>Hydrogenothermaceae</taxon>
        <taxon>Persephonella</taxon>
    </lineage>
</organism>
<proteinExistence type="predicted"/>
<evidence type="ECO:0000313" key="3">
    <source>
        <dbReference type="Proteomes" id="UP000219036"/>
    </source>
</evidence>
<accession>A0A285NFK4</accession>
<dbReference type="Proteomes" id="UP000219036">
    <property type="component" value="Unassembled WGS sequence"/>
</dbReference>
<name>A0A285NFK4_9AQUI</name>
<dbReference type="AlphaFoldDB" id="A0A285NFK4"/>
<dbReference type="EMBL" id="OBEI01000004">
    <property type="protein sequence ID" value="SNZ08292.1"/>
    <property type="molecule type" value="Genomic_DNA"/>
</dbReference>
<keyword evidence="3" id="KW-1185">Reference proteome</keyword>
<dbReference type="RefSeq" id="WP_097000427.1">
    <property type="nucleotide sequence ID" value="NZ_OBEI01000004.1"/>
</dbReference>